<comment type="caution">
    <text evidence="1">The sequence shown here is derived from an EMBL/GenBank/DDBJ whole genome shotgun (WGS) entry which is preliminary data.</text>
</comment>
<accession>A0A9P3G1X3</accession>
<dbReference type="EMBL" id="BPQB01000004">
    <property type="protein sequence ID" value="GJE86751.1"/>
    <property type="molecule type" value="Genomic_DNA"/>
</dbReference>
<dbReference type="Proteomes" id="UP000703269">
    <property type="component" value="Unassembled WGS sequence"/>
</dbReference>
<evidence type="ECO:0000313" key="2">
    <source>
        <dbReference type="Proteomes" id="UP000703269"/>
    </source>
</evidence>
<proteinExistence type="predicted"/>
<evidence type="ECO:0000313" key="1">
    <source>
        <dbReference type="EMBL" id="GJE86751.1"/>
    </source>
</evidence>
<gene>
    <name evidence="1" type="ORF">PsYK624_028320</name>
</gene>
<reference evidence="1 2" key="1">
    <citation type="submission" date="2021-08" db="EMBL/GenBank/DDBJ databases">
        <title>Draft Genome Sequence of Phanerochaete sordida strain YK-624.</title>
        <authorList>
            <person name="Mori T."/>
            <person name="Dohra H."/>
            <person name="Suzuki T."/>
            <person name="Kawagishi H."/>
            <person name="Hirai H."/>
        </authorList>
    </citation>
    <scope>NUCLEOTIDE SEQUENCE [LARGE SCALE GENOMIC DNA]</scope>
    <source>
        <strain evidence="1 2">YK-624</strain>
    </source>
</reference>
<organism evidence="1 2">
    <name type="scientific">Phanerochaete sordida</name>
    <dbReference type="NCBI Taxonomy" id="48140"/>
    <lineage>
        <taxon>Eukaryota</taxon>
        <taxon>Fungi</taxon>
        <taxon>Dikarya</taxon>
        <taxon>Basidiomycota</taxon>
        <taxon>Agaricomycotina</taxon>
        <taxon>Agaricomycetes</taxon>
        <taxon>Polyporales</taxon>
        <taxon>Phanerochaetaceae</taxon>
        <taxon>Phanerochaete</taxon>
    </lineage>
</organism>
<sequence>MTEGLSYPGSSSFESTRQGTIKSTLEGSLWTSRTWIRRVCAHRISPHCGLRSAPRLVWCYVEYLGAATCRSGAPVDHFMATSSPMDSIGHSIDSGIIGEGPTAPHVHRACSELPVMHSETMHDSV</sequence>
<protein>
    <submittedName>
        <fullName evidence="1">Uncharacterized protein</fullName>
    </submittedName>
</protein>
<name>A0A9P3G1X3_9APHY</name>
<keyword evidence="2" id="KW-1185">Reference proteome</keyword>
<dbReference type="AlphaFoldDB" id="A0A9P3G1X3"/>